<feature type="non-terminal residue" evidence="3">
    <location>
        <position position="279"/>
    </location>
</feature>
<organism evidence="3 4">
    <name type="scientific">Pristionchus fissidentatus</name>
    <dbReference type="NCBI Taxonomy" id="1538716"/>
    <lineage>
        <taxon>Eukaryota</taxon>
        <taxon>Metazoa</taxon>
        <taxon>Ecdysozoa</taxon>
        <taxon>Nematoda</taxon>
        <taxon>Chromadorea</taxon>
        <taxon>Rhabditida</taxon>
        <taxon>Rhabditina</taxon>
        <taxon>Diplogasteromorpha</taxon>
        <taxon>Diplogasteroidea</taxon>
        <taxon>Neodiplogasteridae</taxon>
        <taxon>Pristionchus</taxon>
    </lineage>
</organism>
<gene>
    <name evidence="3" type="ORF">PFISCL1PPCAC_66</name>
</gene>
<dbReference type="PANTHER" id="PTHR43157">
    <property type="entry name" value="PHOSPHATIDYLINOSITOL-GLYCAN BIOSYNTHESIS CLASS F PROTEIN-RELATED"/>
    <property type="match status" value="1"/>
</dbReference>
<keyword evidence="1" id="KW-0560">Oxidoreductase</keyword>
<keyword evidence="2" id="KW-0812">Transmembrane</keyword>
<dbReference type="InterPro" id="IPR036291">
    <property type="entry name" value="NAD(P)-bd_dom_sf"/>
</dbReference>
<evidence type="ECO:0000313" key="3">
    <source>
        <dbReference type="EMBL" id="GMT08769.1"/>
    </source>
</evidence>
<reference evidence="3" key="1">
    <citation type="submission" date="2023-10" db="EMBL/GenBank/DDBJ databases">
        <title>Genome assembly of Pristionchus species.</title>
        <authorList>
            <person name="Yoshida K."/>
            <person name="Sommer R.J."/>
        </authorList>
    </citation>
    <scope>NUCLEOTIDE SEQUENCE</scope>
    <source>
        <strain evidence="3">RS5133</strain>
    </source>
</reference>
<dbReference type="PRINTS" id="PR00081">
    <property type="entry name" value="GDHRDH"/>
</dbReference>
<accession>A0AAV5USH7</accession>
<protein>
    <recommendedName>
        <fullName evidence="5">Dehydrogenase</fullName>
    </recommendedName>
</protein>
<keyword evidence="2" id="KW-1133">Transmembrane helix</keyword>
<dbReference type="Proteomes" id="UP001432322">
    <property type="component" value="Unassembled WGS sequence"/>
</dbReference>
<evidence type="ECO:0000256" key="2">
    <source>
        <dbReference type="SAM" id="Phobius"/>
    </source>
</evidence>
<dbReference type="Gene3D" id="3.40.50.720">
    <property type="entry name" value="NAD(P)-binding Rossmann-like Domain"/>
    <property type="match status" value="1"/>
</dbReference>
<name>A0AAV5USH7_9BILA</name>
<dbReference type="PANTHER" id="PTHR43157:SF31">
    <property type="entry name" value="PHOSPHATIDYLINOSITOL-GLYCAN BIOSYNTHESIS CLASS F PROTEIN"/>
    <property type="match status" value="1"/>
</dbReference>
<dbReference type="SUPFAM" id="SSF51735">
    <property type="entry name" value="NAD(P)-binding Rossmann-fold domains"/>
    <property type="match status" value="1"/>
</dbReference>
<dbReference type="EMBL" id="BTSY01000001">
    <property type="protein sequence ID" value="GMT08769.1"/>
    <property type="molecule type" value="Genomic_DNA"/>
</dbReference>
<proteinExistence type="predicted"/>
<keyword evidence="4" id="KW-1185">Reference proteome</keyword>
<dbReference type="Pfam" id="PF00106">
    <property type="entry name" value="adh_short"/>
    <property type="match status" value="1"/>
</dbReference>
<feature type="transmembrane region" description="Helical" evidence="2">
    <location>
        <begin position="20"/>
        <end position="39"/>
    </location>
</feature>
<comment type="caution">
    <text evidence="3">The sequence shown here is derived from an EMBL/GenBank/DDBJ whole genome shotgun (WGS) entry which is preliminary data.</text>
</comment>
<sequence length="279" mass="30899">ITNLSLSSFLPSTLREGAIIVMYWLVYLGFSVAGILLIVRSFMKGAIWRGKQSALGKTIIVTGANSGIGRALTEEFVMRGADHVVLACRSRERAERAREEMVESGADDTRISIELIDLMSFKSIISFVDRVMAKFRTIDVLVCNAGVLQANGTTENGLEKLLQANYLGHFLLVESLKARVNLNRVVFVSSLAHKYASHFDLMDKLDNSMLQYNRAKLAEVSYAKHLAADGMQAYSCNPGVVHTNILAGTWMEIFDQYLEPILAFIMKSPLEGAQTPLML</sequence>
<feature type="non-terminal residue" evidence="3">
    <location>
        <position position="1"/>
    </location>
</feature>
<evidence type="ECO:0000256" key="1">
    <source>
        <dbReference type="ARBA" id="ARBA00023002"/>
    </source>
</evidence>
<evidence type="ECO:0008006" key="5">
    <source>
        <dbReference type="Google" id="ProtNLM"/>
    </source>
</evidence>
<dbReference type="GO" id="GO:0016491">
    <property type="term" value="F:oxidoreductase activity"/>
    <property type="evidence" value="ECO:0007669"/>
    <property type="project" value="UniProtKB-KW"/>
</dbReference>
<dbReference type="InterPro" id="IPR002347">
    <property type="entry name" value="SDR_fam"/>
</dbReference>
<keyword evidence="2" id="KW-0472">Membrane</keyword>
<evidence type="ECO:0000313" key="4">
    <source>
        <dbReference type="Proteomes" id="UP001432322"/>
    </source>
</evidence>
<dbReference type="AlphaFoldDB" id="A0AAV5USH7"/>